<dbReference type="GeneID" id="20088245"/>
<dbReference type="CDD" id="cd02883">
    <property type="entry name" value="NUDIX_Hydrolase"/>
    <property type="match status" value="1"/>
</dbReference>
<dbReference type="PROSITE" id="PS51462">
    <property type="entry name" value="NUDIX"/>
    <property type="match status" value="1"/>
</dbReference>
<evidence type="ECO:0000256" key="4">
    <source>
        <dbReference type="ARBA" id="ARBA00022842"/>
    </source>
</evidence>
<evidence type="ECO:0000313" key="6">
    <source>
        <dbReference type="EMBL" id="ETV95294.1"/>
    </source>
</evidence>
<keyword evidence="3" id="KW-0378">Hydrolase</keyword>
<dbReference type="InterPro" id="IPR000086">
    <property type="entry name" value="NUDIX_hydrolase_dom"/>
</dbReference>
<evidence type="ECO:0000259" key="5">
    <source>
        <dbReference type="PROSITE" id="PS51462"/>
    </source>
</evidence>
<dbReference type="eggNOG" id="ENOG502QRSW">
    <property type="taxonomic scope" value="Eukaryota"/>
</dbReference>
<dbReference type="GO" id="GO:0046872">
    <property type="term" value="F:metal ion binding"/>
    <property type="evidence" value="ECO:0007669"/>
    <property type="project" value="UniProtKB-KW"/>
</dbReference>
<dbReference type="VEuPathDB" id="FungiDB:H310_11195"/>
<sequence>MQRRCVSFLDATSGAAYLRSQVRVELSSAYNRKVHPSMALEQSIHDTWETKLAANPQLFNGTKFRLSEFAATPTELHMKWGLTDYKTYLGLCSRCDVVSTLGTPTHPDVSMYLSNKIGVAAALVTADDKLCFLKRSATVGAYPNLLDVPGGHPEPTHIDIDWRSLPTVPDGATNDRCVDEFFDSITTEICEEVNVPLATLSPPRLLGVTMQGKAATPSFAFLVQCSLDAAAVAGCYDQGPVDQYEATKLIFQSTQNVVNSWRSVLDVVADAKLILYRPRSVGLTPSAAGCIELLGRYLEYDHVA</sequence>
<dbReference type="EMBL" id="KI913981">
    <property type="protein sequence ID" value="ETV95294.1"/>
    <property type="molecule type" value="Genomic_DNA"/>
</dbReference>
<name>A0A024TMR3_9STRA</name>
<feature type="domain" description="Nudix hydrolase" evidence="5">
    <location>
        <begin position="104"/>
        <end position="281"/>
    </location>
</feature>
<dbReference type="InterPro" id="IPR055295">
    <property type="entry name" value="NUDT22/NUDT9-like"/>
</dbReference>
<protein>
    <recommendedName>
        <fullName evidence="5">Nudix hydrolase domain-containing protein</fullName>
    </recommendedName>
</protein>
<dbReference type="GO" id="GO:0052751">
    <property type="term" value="F:GDP-mannose hydrolase activity"/>
    <property type="evidence" value="ECO:0007669"/>
    <property type="project" value="TreeGrafter"/>
</dbReference>
<gene>
    <name evidence="6" type="ORF">H310_11195</name>
</gene>
<evidence type="ECO:0000256" key="3">
    <source>
        <dbReference type="ARBA" id="ARBA00022801"/>
    </source>
</evidence>
<organism evidence="6">
    <name type="scientific">Aphanomyces invadans</name>
    <dbReference type="NCBI Taxonomy" id="157072"/>
    <lineage>
        <taxon>Eukaryota</taxon>
        <taxon>Sar</taxon>
        <taxon>Stramenopiles</taxon>
        <taxon>Oomycota</taxon>
        <taxon>Saprolegniomycetes</taxon>
        <taxon>Saprolegniales</taxon>
        <taxon>Verrucalvaceae</taxon>
        <taxon>Aphanomyces</taxon>
    </lineage>
</organism>
<keyword evidence="2" id="KW-0479">Metal-binding</keyword>
<dbReference type="PANTHER" id="PTHR31835">
    <property type="entry name" value="URIDINE DIPHOSPHATE GLUCOSE PYROPHOSPHATASE"/>
    <property type="match status" value="1"/>
</dbReference>
<keyword evidence="4" id="KW-0460">Magnesium</keyword>
<dbReference type="InterPro" id="IPR015797">
    <property type="entry name" value="NUDIX_hydrolase-like_dom_sf"/>
</dbReference>
<evidence type="ECO:0000256" key="1">
    <source>
        <dbReference type="ARBA" id="ARBA00001946"/>
    </source>
</evidence>
<dbReference type="SUPFAM" id="SSF55811">
    <property type="entry name" value="Nudix"/>
    <property type="match status" value="1"/>
</dbReference>
<comment type="cofactor">
    <cofactor evidence="1">
        <name>Mg(2+)</name>
        <dbReference type="ChEBI" id="CHEBI:18420"/>
    </cofactor>
</comment>
<reference evidence="6" key="1">
    <citation type="submission" date="2013-12" db="EMBL/GenBank/DDBJ databases">
        <title>The Genome Sequence of Aphanomyces invadans NJM9701.</title>
        <authorList>
            <consortium name="The Broad Institute Genomics Platform"/>
            <person name="Russ C."/>
            <person name="Tyler B."/>
            <person name="van West P."/>
            <person name="Dieguez-Uribeondo J."/>
            <person name="Young S.K."/>
            <person name="Zeng Q."/>
            <person name="Gargeya S."/>
            <person name="Fitzgerald M."/>
            <person name="Abouelleil A."/>
            <person name="Alvarado L."/>
            <person name="Chapman S.B."/>
            <person name="Gainer-Dewar J."/>
            <person name="Goldberg J."/>
            <person name="Griggs A."/>
            <person name="Gujja S."/>
            <person name="Hansen M."/>
            <person name="Howarth C."/>
            <person name="Imamovic A."/>
            <person name="Ireland A."/>
            <person name="Larimer J."/>
            <person name="McCowan C."/>
            <person name="Murphy C."/>
            <person name="Pearson M."/>
            <person name="Poon T.W."/>
            <person name="Priest M."/>
            <person name="Roberts A."/>
            <person name="Saif S."/>
            <person name="Shea T."/>
            <person name="Sykes S."/>
            <person name="Wortman J."/>
            <person name="Nusbaum C."/>
            <person name="Birren B."/>
        </authorList>
    </citation>
    <scope>NUCLEOTIDE SEQUENCE [LARGE SCALE GENOMIC DNA]</scope>
    <source>
        <strain evidence="6">NJM9701</strain>
    </source>
</reference>
<dbReference type="PANTHER" id="PTHR31835:SF1">
    <property type="entry name" value="URIDINE DIPHOSPHATE GLUCOSE PYROPHOSPHATASE NUDT22"/>
    <property type="match status" value="1"/>
</dbReference>
<dbReference type="AlphaFoldDB" id="A0A024TMR3"/>
<accession>A0A024TMR3</accession>
<dbReference type="RefSeq" id="XP_008875995.1">
    <property type="nucleotide sequence ID" value="XM_008877773.1"/>
</dbReference>
<evidence type="ECO:0000256" key="2">
    <source>
        <dbReference type="ARBA" id="ARBA00022723"/>
    </source>
</evidence>
<proteinExistence type="predicted"/>
<dbReference type="OrthoDB" id="242473at2759"/>